<evidence type="ECO:0000259" key="8">
    <source>
        <dbReference type="Pfam" id="PF03176"/>
    </source>
</evidence>
<feature type="transmembrane region" description="Helical" evidence="7">
    <location>
        <begin position="371"/>
        <end position="395"/>
    </location>
</feature>
<feature type="transmembrane region" description="Helical" evidence="7">
    <location>
        <begin position="541"/>
        <end position="559"/>
    </location>
</feature>
<keyword evidence="6 7" id="KW-0472">Membrane</keyword>
<feature type="transmembrane region" description="Helical" evidence="7">
    <location>
        <begin position="238"/>
        <end position="261"/>
    </location>
</feature>
<evidence type="ECO:0000256" key="5">
    <source>
        <dbReference type="ARBA" id="ARBA00022989"/>
    </source>
</evidence>
<dbReference type="GO" id="GO:0005886">
    <property type="term" value="C:plasma membrane"/>
    <property type="evidence" value="ECO:0007669"/>
    <property type="project" value="UniProtKB-SubCell"/>
</dbReference>
<evidence type="ECO:0000256" key="2">
    <source>
        <dbReference type="ARBA" id="ARBA00010157"/>
    </source>
</evidence>
<feature type="domain" description="Membrane transport protein MMPL" evidence="8">
    <location>
        <begin position="59"/>
        <end position="370"/>
    </location>
</feature>
<comment type="subcellular location">
    <subcellularLocation>
        <location evidence="1">Cell membrane</location>
        <topology evidence="1">Multi-pass membrane protein</topology>
    </subcellularLocation>
</comment>
<feature type="transmembrane region" description="Helical" evidence="7">
    <location>
        <begin position="511"/>
        <end position="529"/>
    </location>
</feature>
<dbReference type="OrthoDB" id="7051771at2"/>
<feature type="transmembrane region" description="Helical" evidence="7">
    <location>
        <begin position="282"/>
        <end position="303"/>
    </location>
</feature>
<organism evidence="9 10">
    <name type="scientific">Nocardiopsis gilva YIM 90087</name>
    <dbReference type="NCBI Taxonomy" id="1235441"/>
    <lineage>
        <taxon>Bacteria</taxon>
        <taxon>Bacillati</taxon>
        <taxon>Actinomycetota</taxon>
        <taxon>Actinomycetes</taxon>
        <taxon>Streptosporangiales</taxon>
        <taxon>Nocardiopsidaceae</taxon>
        <taxon>Nocardiopsis</taxon>
    </lineage>
</organism>
<dbReference type="PANTHER" id="PTHR33406:SF11">
    <property type="entry name" value="MEMBRANE PROTEIN SCO6666-RELATED"/>
    <property type="match status" value="1"/>
</dbReference>
<sequence>MLARTGQWCFDHRQAVVSIWAVLFVVCMVAANEITDRLAPAPAADSHESAAGLNRIREARSHGAEVVAVVDGVPADSPQLFSALERVRTDLAANYRVAQVITPTPEAMGSRHANDRLVAADRDAVAVIVRLQKDMSQSDAEAVASSVKDRLHAITTDLPGSRVLVGGVLAHHEARKQVAADTRLSEAIALPITLVVMVVFFRGLAGAVVPVLAALGSIAGGLATLFAFTYFIDVESAVLSVTTVLGLGLAIDYSLLFVSRFREERAVGATPREAARRTGATAGRTVLFSGLVVSAALAGLLVFPSPVLVSIGAAGVGVVMVALAAALTLTPAVLGLLRRRIRPARHQLGDAPGQDDGHFARLARFARRRAVLVMVGVAALLLVAGLPLLHMTLVYKSHLTVLPPNLESRQAAEVTVERFPSLRSEPVIVVATADTGAVRQWARQWRGRPDVAAVGATESMGEFTVVNVTPREASAAEAVVKELRANRPPGQSWVTGSAAELLDLKRELVTYGPWAAVVVALATLVLLFFMTGSLLLPVKALAMNAMSLGVAFGALVFVFQDGHGAGLLGFTPPGGVEIWLPVVVFAFSFGLSTDYEVFLLARIKELYDSGMESDRAVEVGLQRSGRIITAAATLMTIVFLSFAAGKMIITKELGVALAIAVVVDATLVRCLLVPATMTVLGRWNWWAPAPLRRLHDDLSHVRGRPARQLR</sequence>
<evidence type="ECO:0000256" key="3">
    <source>
        <dbReference type="ARBA" id="ARBA00022475"/>
    </source>
</evidence>
<evidence type="ECO:0000256" key="1">
    <source>
        <dbReference type="ARBA" id="ARBA00004651"/>
    </source>
</evidence>
<reference evidence="9 10" key="1">
    <citation type="submission" date="2017-08" db="EMBL/GenBank/DDBJ databases">
        <title>The complete genome sequence of Nocardiopsis gilva YIM 90087.</title>
        <authorList>
            <person name="Yin M."/>
            <person name="Tang S."/>
        </authorList>
    </citation>
    <scope>NUCLEOTIDE SEQUENCE [LARGE SCALE GENOMIC DNA]</scope>
    <source>
        <strain evidence="9 10">YIM 90087</strain>
    </source>
</reference>
<dbReference type="AlphaFoldDB" id="A0A223S1L4"/>
<evidence type="ECO:0000313" key="10">
    <source>
        <dbReference type="Proteomes" id="UP000215005"/>
    </source>
</evidence>
<keyword evidence="10" id="KW-1185">Reference proteome</keyword>
<feature type="domain" description="Membrane transport protein MMPL" evidence="8">
    <location>
        <begin position="470"/>
        <end position="692"/>
    </location>
</feature>
<dbReference type="PANTHER" id="PTHR33406">
    <property type="entry name" value="MEMBRANE PROTEIN MJ1562-RELATED"/>
    <property type="match status" value="1"/>
</dbReference>
<dbReference type="InterPro" id="IPR050545">
    <property type="entry name" value="Mycobact_MmpL"/>
</dbReference>
<proteinExistence type="inferred from homology"/>
<gene>
    <name evidence="9" type="ORF">CDO52_03725</name>
</gene>
<name>A0A223S1L4_9ACTN</name>
<accession>A0A223S1L4</accession>
<feature type="transmembrane region" description="Helical" evidence="7">
    <location>
        <begin position="627"/>
        <end position="649"/>
    </location>
</feature>
<dbReference type="RefSeq" id="WP_017620623.1">
    <property type="nucleotide sequence ID" value="NZ_CP022753.1"/>
</dbReference>
<dbReference type="Pfam" id="PF03176">
    <property type="entry name" value="MMPL"/>
    <property type="match status" value="2"/>
</dbReference>
<evidence type="ECO:0000256" key="7">
    <source>
        <dbReference type="SAM" id="Phobius"/>
    </source>
</evidence>
<dbReference type="Proteomes" id="UP000215005">
    <property type="component" value="Chromosome"/>
</dbReference>
<keyword evidence="4 7" id="KW-0812">Transmembrane</keyword>
<dbReference type="KEGG" id="ngv:CDO52_03725"/>
<comment type="similarity">
    <text evidence="2">Belongs to the resistance-nodulation-cell division (RND) (TC 2.A.6) family. MmpL subfamily.</text>
</comment>
<protein>
    <recommendedName>
        <fullName evidence="8">Membrane transport protein MMPL domain-containing protein</fullName>
    </recommendedName>
</protein>
<dbReference type="EMBL" id="CP022753">
    <property type="protein sequence ID" value="ASU82006.1"/>
    <property type="molecule type" value="Genomic_DNA"/>
</dbReference>
<feature type="transmembrane region" description="Helical" evidence="7">
    <location>
        <begin position="212"/>
        <end position="232"/>
    </location>
</feature>
<keyword evidence="3" id="KW-1003">Cell membrane</keyword>
<dbReference type="SUPFAM" id="SSF82866">
    <property type="entry name" value="Multidrug efflux transporter AcrB transmembrane domain"/>
    <property type="match status" value="2"/>
</dbReference>
<evidence type="ECO:0000313" key="9">
    <source>
        <dbReference type="EMBL" id="ASU82006.1"/>
    </source>
</evidence>
<feature type="transmembrane region" description="Helical" evidence="7">
    <location>
        <begin position="309"/>
        <end position="337"/>
    </location>
</feature>
<feature type="transmembrane region" description="Helical" evidence="7">
    <location>
        <begin position="579"/>
        <end position="601"/>
    </location>
</feature>
<keyword evidence="5 7" id="KW-1133">Transmembrane helix</keyword>
<feature type="transmembrane region" description="Helical" evidence="7">
    <location>
        <begin position="655"/>
        <end position="672"/>
    </location>
</feature>
<evidence type="ECO:0000256" key="6">
    <source>
        <dbReference type="ARBA" id="ARBA00023136"/>
    </source>
</evidence>
<dbReference type="Gene3D" id="1.20.1640.10">
    <property type="entry name" value="Multidrug efflux transporter AcrB transmembrane domain"/>
    <property type="match status" value="2"/>
</dbReference>
<dbReference type="InterPro" id="IPR004869">
    <property type="entry name" value="MMPL_dom"/>
</dbReference>
<evidence type="ECO:0000256" key="4">
    <source>
        <dbReference type="ARBA" id="ARBA00022692"/>
    </source>
</evidence>